<gene>
    <name evidence="1" type="ORF">PsorP6_008925</name>
</gene>
<protein>
    <submittedName>
        <fullName evidence="1">Uncharacterized protein</fullName>
    </submittedName>
</protein>
<comment type="caution">
    <text evidence="1">The sequence shown here is derived from an EMBL/GenBank/DDBJ whole genome shotgun (WGS) entry which is preliminary data.</text>
</comment>
<accession>A0ACC0W075</accession>
<dbReference type="EMBL" id="CM047584">
    <property type="protein sequence ID" value="KAI9912157.1"/>
    <property type="molecule type" value="Genomic_DNA"/>
</dbReference>
<name>A0ACC0W075_9STRA</name>
<evidence type="ECO:0000313" key="1">
    <source>
        <dbReference type="EMBL" id="KAI9912157.1"/>
    </source>
</evidence>
<dbReference type="Proteomes" id="UP001163321">
    <property type="component" value="Chromosome 5"/>
</dbReference>
<proteinExistence type="predicted"/>
<reference evidence="1 2" key="1">
    <citation type="journal article" date="2022" name="bioRxiv">
        <title>The genome of the oomycete Peronosclerospora sorghi, a cosmopolitan pathogen of maize and sorghum, is inflated with dispersed pseudogenes.</title>
        <authorList>
            <person name="Fletcher K."/>
            <person name="Martin F."/>
            <person name="Isakeit T."/>
            <person name="Cavanaugh K."/>
            <person name="Magill C."/>
            <person name="Michelmore R."/>
        </authorList>
    </citation>
    <scope>NUCLEOTIDE SEQUENCE [LARGE SCALE GENOMIC DNA]</scope>
    <source>
        <strain evidence="1">P6</strain>
    </source>
</reference>
<keyword evidence="2" id="KW-1185">Reference proteome</keyword>
<sequence>MALITSCLLRRWRRLYSAWHCARSSVRQFCTADEEKYLELLQLKDIKRFGTQVRLRGFIALRHFVCVVKSFMIYKLRSEDIFITLICRSVTTKLKSLLVCYLRTSVPGKYTAEEHRNVAQKYQVRPNGIAQSESTDEDAFLEYPFRSPCGKEINFIKCADRPFVFEDLRRDDSGNWMLIFGGGELMMPFLPETLRVSLMTGRLYHDVQTKYIARGTREGVALVKSQLAVELSKHMDFNDFPNGTDADVKSLQVGDFKWENQHYAIHTIE</sequence>
<evidence type="ECO:0000313" key="2">
    <source>
        <dbReference type="Proteomes" id="UP001163321"/>
    </source>
</evidence>
<organism evidence="1 2">
    <name type="scientific">Peronosclerospora sorghi</name>
    <dbReference type="NCBI Taxonomy" id="230839"/>
    <lineage>
        <taxon>Eukaryota</taxon>
        <taxon>Sar</taxon>
        <taxon>Stramenopiles</taxon>
        <taxon>Oomycota</taxon>
        <taxon>Peronosporomycetes</taxon>
        <taxon>Peronosporales</taxon>
        <taxon>Peronosporaceae</taxon>
        <taxon>Peronosclerospora</taxon>
    </lineage>
</organism>